<comment type="caution">
    <text evidence="1">The sequence shown here is derived from an EMBL/GenBank/DDBJ whole genome shotgun (WGS) entry which is preliminary data.</text>
</comment>
<dbReference type="HOGENOM" id="CLU_3094556_0_0_6"/>
<organism evidence="1 2">
    <name type="scientific">Acinetobacter parvus NIPH 1103</name>
    <dbReference type="NCBI Taxonomy" id="1217671"/>
    <lineage>
        <taxon>Bacteria</taxon>
        <taxon>Pseudomonadati</taxon>
        <taxon>Pseudomonadota</taxon>
        <taxon>Gammaproteobacteria</taxon>
        <taxon>Moraxellales</taxon>
        <taxon>Moraxellaceae</taxon>
        <taxon>Acinetobacter</taxon>
    </lineage>
</organism>
<gene>
    <name evidence="1" type="ORF">F989_01537</name>
</gene>
<dbReference type="PATRIC" id="fig|1217671.3.peg.1525"/>
<protein>
    <submittedName>
        <fullName evidence="1">Uncharacterized protein</fullName>
    </submittedName>
</protein>
<name>N8RD42_9GAMM</name>
<dbReference type="RefSeq" id="WP_004678837.1">
    <property type="nucleotide sequence ID" value="NZ_KB849226.1"/>
</dbReference>
<proteinExistence type="predicted"/>
<evidence type="ECO:0000313" key="2">
    <source>
        <dbReference type="Proteomes" id="UP000018426"/>
    </source>
</evidence>
<reference evidence="1 2" key="1">
    <citation type="submission" date="2013-02" db="EMBL/GenBank/DDBJ databases">
        <title>The Genome Sequence of Acinetobacter parvus NIPH 1103.</title>
        <authorList>
            <consortium name="The Broad Institute Genome Sequencing Platform"/>
            <consortium name="The Broad Institute Genome Sequencing Center for Infectious Disease"/>
            <person name="Cerqueira G."/>
            <person name="Feldgarden M."/>
            <person name="Courvalin P."/>
            <person name="Perichon B."/>
            <person name="Grillot-Courvalin C."/>
            <person name="Clermont D."/>
            <person name="Rocha E."/>
            <person name="Yoon E.-J."/>
            <person name="Nemec A."/>
            <person name="Walker B."/>
            <person name="Young S.K."/>
            <person name="Zeng Q."/>
            <person name="Gargeya S."/>
            <person name="Fitzgerald M."/>
            <person name="Haas B."/>
            <person name="Abouelleil A."/>
            <person name="Alvarado L."/>
            <person name="Arachchi H.M."/>
            <person name="Berlin A.M."/>
            <person name="Chapman S.B."/>
            <person name="Dewar J."/>
            <person name="Goldberg J."/>
            <person name="Griggs A."/>
            <person name="Gujja S."/>
            <person name="Hansen M."/>
            <person name="Howarth C."/>
            <person name="Imamovic A."/>
            <person name="Larimer J."/>
            <person name="McCowan C."/>
            <person name="Murphy C."/>
            <person name="Neiman D."/>
            <person name="Pearson M."/>
            <person name="Priest M."/>
            <person name="Roberts A."/>
            <person name="Saif S."/>
            <person name="Shea T."/>
            <person name="Sisk P."/>
            <person name="Sykes S."/>
            <person name="Wortman J."/>
            <person name="Nusbaum C."/>
            <person name="Birren B."/>
        </authorList>
    </citation>
    <scope>NUCLEOTIDE SEQUENCE [LARGE SCALE GENOMIC DNA]</scope>
    <source>
        <strain evidence="1 2">NIPH 1103</strain>
    </source>
</reference>
<dbReference type="Proteomes" id="UP000018426">
    <property type="component" value="Unassembled WGS sequence"/>
</dbReference>
<evidence type="ECO:0000313" key="1">
    <source>
        <dbReference type="EMBL" id="ENU33338.1"/>
    </source>
</evidence>
<dbReference type="AlphaFoldDB" id="N8RD42"/>
<accession>N8RD42</accession>
<dbReference type="EMBL" id="APOL01000025">
    <property type="protein sequence ID" value="ENU33338.1"/>
    <property type="molecule type" value="Genomic_DNA"/>
</dbReference>
<sequence>MNDLTLFNLDLDLDLTLLDDEAFAAELVAFAEKLEQQWHELLAEQSTLALL</sequence>